<proteinExistence type="predicted"/>
<reference evidence="1 2" key="1">
    <citation type="submission" date="2017-03" db="EMBL/GenBank/DDBJ databases">
        <authorList>
            <person name="Afonso C.L."/>
            <person name="Miller P.J."/>
            <person name="Scott M.A."/>
            <person name="Spackman E."/>
            <person name="Goraichik I."/>
            <person name="Dimitrov K.M."/>
            <person name="Suarez D.L."/>
            <person name="Swayne D.E."/>
        </authorList>
    </citation>
    <scope>NUCLEOTIDE SEQUENCE [LARGE SCALE GENOMIC DNA]</scope>
    <source>
        <strain evidence="1">PRJEB14757</strain>
    </source>
</reference>
<evidence type="ECO:0000313" key="2">
    <source>
        <dbReference type="Proteomes" id="UP000191931"/>
    </source>
</evidence>
<organism evidence="1 2">
    <name type="scientific">Desulfamplus magnetovallimortis</name>
    <dbReference type="NCBI Taxonomy" id="1246637"/>
    <lineage>
        <taxon>Bacteria</taxon>
        <taxon>Pseudomonadati</taxon>
        <taxon>Thermodesulfobacteriota</taxon>
        <taxon>Desulfobacteria</taxon>
        <taxon>Desulfobacterales</taxon>
        <taxon>Desulfobacteraceae</taxon>
        <taxon>Desulfamplus</taxon>
    </lineage>
</organism>
<accession>A0A1W1HID3</accession>
<dbReference type="Proteomes" id="UP000191931">
    <property type="component" value="Unassembled WGS sequence"/>
</dbReference>
<dbReference type="AlphaFoldDB" id="A0A1W1HID3"/>
<protein>
    <submittedName>
        <fullName evidence="1">Uncharacterized protein</fullName>
    </submittedName>
</protein>
<dbReference type="EMBL" id="FWEV01000304">
    <property type="protein sequence ID" value="SLM32234.1"/>
    <property type="molecule type" value="Genomic_DNA"/>
</dbReference>
<name>A0A1W1HID3_9BACT</name>
<gene>
    <name evidence="1" type="ORF">MTBBW1_600064</name>
</gene>
<keyword evidence="2" id="KW-1185">Reference proteome</keyword>
<sequence length="44" mass="5109">MAYPPSFTFRGVLKAQLISFDYLISPFILLIKLTQQRITICFIT</sequence>
<evidence type="ECO:0000313" key="1">
    <source>
        <dbReference type="EMBL" id="SLM32234.1"/>
    </source>
</evidence>